<dbReference type="PANTHER" id="PTHR42879">
    <property type="entry name" value="3-OXOACYL-(ACYL-CARRIER-PROTEIN) REDUCTASE"/>
    <property type="match status" value="1"/>
</dbReference>
<dbReference type="RefSeq" id="WP_188676238.1">
    <property type="nucleotide sequence ID" value="NZ_BMGP01000002.1"/>
</dbReference>
<evidence type="ECO:0000256" key="2">
    <source>
        <dbReference type="ARBA" id="ARBA00023002"/>
    </source>
</evidence>
<dbReference type="Proteomes" id="UP000598775">
    <property type="component" value="Unassembled WGS sequence"/>
</dbReference>
<dbReference type="PRINTS" id="PR00081">
    <property type="entry name" value="GDHRDH"/>
</dbReference>
<dbReference type="EMBL" id="BMGP01000002">
    <property type="protein sequence ID" value="GGF23026.1"/>
    <property type="molecule type" value="Genomic_DNA"/>
</dbReference>
<comment type="similarity">
    <text evidence="1">Belongs to the short-chain dehydrogenases/reductases (SDR) family.</text>
</comment>
<dbReference type="GO" id="GO:0016491">
    <property type="term" value="F:oxidoreductase activity"/>
    <property type="evidence" value="ECO:0007669"/>
    <property type="project" value="UniProtKB-KW"/>
</dbReference>
<sequence>MSQLDGQVAWVTGSSRGIGGAIALALAETGAAVAVHGRDADAANAVRDQIEAIGAHGTVVLGDVTSPDDLARMVGEIESTLGPIDILVANAGGNLMRPGPLEDMTIEQWRGAIDANLTATFATIATVLPRMKLRGHGSIITMSSAAARRPTPQSPVAYAAAKAGIELLTKWLAAEAGPSGIRINGVAPETIMTDRNQKMISPDIQTQLINVHPIRRLGTPEDVAAACVFLASDQSAWISGVIIDVAGGSVLR</sequence>
<dbReference type="PANTHER" id="PTHR42879:SF2">
    <property type="entry name" value="3-OXOACYL-[ACYL-CARRIER-PROTEIN] REDUCTASE FABG"/>
    <property type="match status" value="1"/>
</dbReference>
<protein>
    <submittedName>
        <fullName evidence="3">7-alpha-hydroxysteroid dehydrogenase</fullName>
    </submittedName>
</protein>
<dbReference type="SUPFAM" id="SSF51735">
    <property type="entry name" value="NAD(P)-binding Rossmann-fold domains"/>
    <property type="match status" value="1"/>
</dbReference>
<accession>A0A917EVN6</accession>
<proteinExistence type="inferred from homology"/>
<dbReference type="FunFam" id="3.40.50.720:FF:000084">
    <property type="entry name" value="Short-chain dehydrogenase reductase"/>
    <property type="match status" value="1"/>
</dbReference>
<dbReference type="Gene3D" id="3.40.50.720">
    <property type="entry name" value="NAD(P)-binding Rossmann-like Domain"/>
    <property type="match status" value="1"/>
</dbReference>
<organism evidence="3 4">
    <name type="scientific">Subtercola lobariae</name>
    <dbReference type="NCBI Taxonomy" id="1588641"/>
    <lineage>
        <taxon>Bacteria</taxon>
        <taxon>Bacillati</taxon>
        <taxon>Actinomycetota</taxon>
        <taxon>Actinomycetes</taxon>
        <taxon>Micrococcales</taxon>
        <taxon>Microbacteriaceae</taxon>
        <taxon>Subtercola</taxon>
    </lineage>
</organism>
<keyword evidence="4" id="KW-1185">Reference proteome</keyword>
<gene>
    <name evidence="3" type="primary">hdhA</name>
    <name evidence="3" type="ORF">GCM10011399_15790</name>
</gene>
<evidence type="ECO:0000313" key="3">
    <source>
        <dbReference type="EMBL" id="GGF23026.1"/>
    </source>
</evidence>
<dbReference type="Pfam" id="PF13561">
    <property type="entry name" value="adh_short_C2"/>
    <property type="match status" value="1"/>
</dbReference>
<comment type="caution">
    <text evidence="3">The sequence shown here is derived from an EMBL/GenBank/DDBJ whole genome shotgun (WGS) entry which is preliminary data.</text>
</comment>
<evidence type="ECO:0000256" key="1">
    <source>
        <dbReference type="ARBA" id="ARBA00006484"/>
    </source>
</evidence>
<dbReference type="InterPro" id="IPR050259">
    <property type="entry name" value="SDR"/>
</dbReference>
<dbReference type="PRINTS" id="PR00080">
    <property type="entry name" value="SDRFAMILY"/>
</dbReference>
<dbReference type="AlphaFoldDB" id="A0A917EVN6"/>
<evidence type="ECO:0000313" key="4">
    <source>
        <dbReference type="Proteomes" id="UP000598775"/>
    </source>
</evidence>
<keyword evidence="2" id="KW-0560">Oxidoreductase</keyword>
<dbReference type="CDD" id="cd05233">
    <property type="entry name" value="SDR_c"/>
    <property type="match status" value="1"/>
</dbReference>
<name>A0A917EVN6_9MICO</name>
<dbReference type="InterPro" id="IPR002347">
    <property type="entry name" value="SDR_fam"/>
</dbReference>
<dbReference type="InterPro" id="IPR036291">
    <property type="entry name" value="NAD(P)-bd_dom_sf"/>
</dbReference>
<reference evidence="3 4" key="1">
    <citation type="journal article" date="2014" name="Int. J. Syst. Evol. Microbiol.">
        <title>Complete genome sequence of Corynebacterium casei LMG S-19264T (=DSM 44701T), isolated from a smear-ripened cheese.</title>
        <authorList>
            <consortium name="US DOE Joint Genome Institute (JGI-PGF)"/>
            <person name="Walter F."/>
            <person name="Albersmeier A."/>
            <person name="Kalinowski J."/>
            <person name="Ruckert C."/>
        </authorList>
    </citation>
    <scope>NUCLEOTIDE SEQUENCE [LARGE SCALE GENOMIC DNA]</scope>
    <source>
        <strain evidence="3 4">CGMCC 1.12976</strain>
    </source>
</reference>